<dbReference type="InterPro" id="IPR003661">
    <property type="entry name" value="HisK_dim/P_dom"/>
</dbReference>
<proteinExistence type="predicted"/>
<evidence type="ECO:0000259" key="11">
    <source>
        <dbReference type="PROSITE" id="PS50112"/>
    </source>
</evidence>
<dbReference type="SUPFAM" id="SSF55781">
    <property type="entry name" value="GAF domain-like"/>
    <property type="match status" value="1"/>
</dbReference>
<keyword evidence="9" id="KW-0472">Membrane</keyword>
<dbReference type="PROSITE" id="PS50112">
    <property type="entry name" value="PAS"/>
    <property type="match status" value="1"/>
</dbReference>
<dbReference type="InterPro" id="IPR003594">
    <property type="entry name" value="HATPase_dom"/>
</dbReference>
<dbReference type="InterPro" id="IPR036890">
    <property type="entry name" value="HATPase_C_sf"/>
</dbReference>
<keyword evidence="7" id="KW-0067">ATP-binding</keyword>
<dbReference type="PANTHER" id="PTHR43065:SF10">
    <property type="entry name" value="PEROXIDE STRESS-ACTIVATED HISTIDINE KINASE MAK3"/>
    <property type="match status" value="1"/>
</dbReference>
<dbReference type="SMART" id="SM00387">
    <property type="entry name" value="HATPase_c"/>
    <property type="match status" value="1"/>
</dbReference>
<dbReference type="InterPro" id="IPR036097">
    <property type="entry name" value="HisK_dim/P_sf"/>
</dbReference>
<evidence type="ECO:0000256" key="5">
    <source>
        <dbReference type="ARBA" id="ARBA00022741"/>
    </source>
</evidence>
<keyword evidence="13" id="KW-1185">Reference proteome</keyword>
<dbReference type="CDD" id="cd00075">
    <property type="entry name" value="HATPase"/>
    <property type="match status" value="1"/>
</dbReference>
<dbReference type="InterPro" id="IPR005467">
    <property type="entry name" value="His_kinase_dom"/>
</dbReference>
<dbReference type="Pfam" id="PF00512">
    <property type="entry name" value="HisKA"/>
    <property type="match status" value="1"/>
</dbReference>
<dbReference type="SUPFAM" id="SSF47384">
    <property type="entry name" value="Homodimeric domain of signal transducing histidine kinase"/>
    <property type="match status" value="1"/>
</dbReference>
<sequence>MAAGAAAGFIPYFLLSLIPQLAGAELEVLSWLSLLPLTLVPLGVASSLLEFRLWDLEDVLRQVLATGVAVILGGVAFALFNLWLTQVGFGLGQFRTVLAAAAGVALVGLAVPVRRALLAAIERLQYRERLAARQALATFAEQSVGISDPELLLRRLGELLSQALAVDQVVLYRIAAGQLIAAYPHDGFPTLEPSTLSGPFPTPGEAELKRLGIWHRFPMVRGERILGVAYLGRKEGAMPLTHAERRLVGALLAQAALALENSLLLADLYRQVEQHRLLEEYLERVFESAAAALLICDASGLVLRANQRAQALLAGEAGSIHGRRLGELVVLPESWPLLPERAAGVQVRIPGERERVGVLSVSTVELQPGQRDGRVVAMEDITQQLALEHKLAQQERMAALGRLAAGLAHEVNTPVTGIASYAQLLRELTPAHDPRASLVEKIEEQAFRVARIVTNLLELARPAGFERALVDLAAVAREEWLSVRSEAKRAGIQCLCRVPDTLPLRANRVQLELVVHNLLRNALQATPPGGQVEVEVWEENGTAVLEVRDTGPGIPEELRSAVFEPFVTTRAGQGGTGLGLAITQDIVRAHGGRIEVRPREPHGTVMHVELPREGEQHAHPHH</sequence>
<feature type="domain" description="Histidine kinase" evidence="10">
    <location>
        <begin position="406"/>
        <end position="614"/>
    </location>
</feature>
<dbReference type="Pfam" id="PF13188">
    <property type="entry name" value="PAS_8"/>
    <property type="match status" value="1"/>
</dbReference>
<keyword evidence="4" id="KW-0808">Transferase</keyword>
<dbReference type="STRING" id="1312852.EG19_07595"/>
<keyword evidence="9" id="KW-1133">Transmembrane helix</keyword>
<dbReference type="SUPFAM" id="SSF55874">
    <property type="entry name" value="ATPase domain of HSP90 chaperone/DNA topoisomerase II/histidine kinase"/>
    <property type="match status" value="1"/>
</dbReference>
<dbReference type="EMBL" id="JMFG01000030">
    <property type="protein sequence ID" value="KDA53113.1"/>
    <property type="molecule type" value="Genomic_DNA"/>
</dbReference>
<evidence type="ECO:0000256" key="6">
    <source>
        <dbReference type="ARBA" id="ARBA00022777"/>
    </source>
</evidence>
<dbReference type="Gene3D" id="1.10.287.130">
    <property type="match status" value="1"/>
</dbReference>
<evidence type="ECO:0000313" key="12">
    <source>
        <dbReference type="EMBL" id="KDA53113.1"/>
    </source>
</evidence>
<evidence type="ECO:0000313" key="13">
    <source>
        <dbReference type="Proteomes" id="UP000027284"/>
    </source>
</evidence>
<dbReference type="SUPFAM" id="SSF55785">
    <property type="entry name" value="PYP-like sensor domain (PAS domain)"/>
    <property type="match status" value="1"/>
</dbReference>
<keyword evidence="5" id="KW-0547">Nucleotide-binding</keyword>
<evidence type="ECO:0000256" key="1">
    <source>
        <dbReference type="ARBA" id="ARBA00000085"/>
    </source>
</evidence>
<dbReference type="PANTHER" id="PTHR43065">
    <property type="entry name" value="SENSOR HISTIDINE KINASE"/>
    <property type="match status" value="1"/>
</dbReference>
<reference evidence="12 13" key="1">
    <citation type="submission" date="2014-04" db="EMBL/GenBank/DDBJ databases">
        <title>The Genome Sequence of Thermoanaerobaculum aquaticum MP-01, The First Cultivated Group 23 Acidobacterium.</title>
        <authorList>
            <person name="Stamps B.W."/>
            <person name="Losey N.A."/>
            <person name="Lawson P.A."/>
            <person name="Stevenson B.S."/>
        </authorList>
    </citation>
    <scope>NUCLEOTIDE SEQUENCE [LARGE SCALE GENOMIC DNA]</scope>
    <source>
        <strain evidence="12 13">MP-01</strain>
    </source>
</reference>
<dbReference type="InterPro" id="IPR004358">
    <property type="entry name" value="Sig_transdc_His_kin-like_C"/>
</dbReference>
<evidence type="ECO:0000256" key="2">
    <source>
        <dbReference type="ARBA" id="ARBA00012438"/>
    </source>
</evidence>
<evidence type="ECO:0000256" key="3">
    <source>
        <dbReference type="ARBA" id="ARBA00022553"/>
    </source>
</evidence>
<organism evidence="12 13">
    <name type="scientific">Thermoanaerobaculum aquaticum</name>
    <dbReference type="NCBI Taxonomy" id="1312852"/>
    <lineage>
        <taxon>Bacteria</taxon>
        <taxon>Pseudomonadati</taxon>
        <taxon>Acidobacteriota</taxon>
        <taxon>Thermoanaerobaculia</taxon>
        <taxon>Thermoanaerobaculales</taxon>
        <taxon>Thermoanaerobaculaceae</taxon>
        <taxon>Thermoanaerobaculum</taxon>
    </lineage>
</organism>
<feature type="transmembrane region" description="Helical" evidence="9">
    <location>
        <begin position="96"/>
        <end position="117"/>
    </location>
</feature>
<evidence type="ECO:0000259" key="10">
    <source>
        <dbReference type="PROSITE" id="PS50109"/>
    </source>
</evidence>
<dbReference type="GO" id="GO:0000155">
    <property type="term" value="F:phosphorelay sensor kinase activity"/>
    <property type="evidence" value="ECO:0007669"/>
    <property type="project" value="InterPro"/>
</dbReference>
<dbReference type="Gene3D" id="3.30.565.10">
    <property type="entry name" value="Histidine kinase-like ATPase, C-terminal domain"/>
    <property type="match status" value="1"/>
</dbReference>
<keyword evidence="6" id="KW-0418">Kinase</keyword>
<protein>
    <recommendedName>
        <fullName evidence="2">histidine kinase</fullName>
        <ecNumber evidence="2">2.7.13.3</ecNumber>
    </recommendedName>
</protein>
<dbReference type="OrthoDB" id="9815750at2"/>
<evidence type="ECO:0000256" key="9">
    <source>
        <dbReference type="SAM" id="Phobius"/>
    </source>
</evidence>
<dbReference type="PROSITE" id="PS50109">
    <property type="entry name" value="HIS_KIN"/>
    <property type="match status" value="1"/>
</dbReference>
<evidence type="ECO:0000256" key="4">
    <source>
        <dbReference type="ARBA" id="ARBA00022679"/>
    </source>
</evidence>
<comment type="caution">
    <text evidence="12">The sequence shown here is derived from an EMBL/GenBank/DDBJ whole genome shotgun (WGS) entry which is preliminary data.</text>
</comment>
<dbReference type="CDD" id="cd00082">
    <property type="entry name" value="HisKA"/>
    <property type="match status" value="1"/>
</dbReference>
<keyword evidence="3" id="KW-0597">Phosphoprotein</keyword>
<dbReference type="AlphaFoldDB" id="A0A062XQM3"/>
<gene>
    <name evidence="12" type="ORF">EG19_07595</name>
</gene>
<evidence type="ECO:0000256" key="7">
    <source>
        <dbReference type="ARBA" id="ARBA00022840"/>
    </source>
</evidence>
<dbReference type="InterPro" id="IPR029016">
    <property type="entry name" value="GAF-like_dom_sf"/>
</dbReference>
<keyword evidence="9" id="KW-0812">Transmembrane</keyword>
<feature type="transmembrane region" description="Helical" evidence="9">
    <location>
        <begin position="63"/>
        <end position="84"/>
    </location>
</feature>
<dbReference type="PRINTS" id="PR00344">
    <property type="entry name" value="BCTRLSENSOR"/>
</dbReference>
<dbReference type="InterPro" id="IPR035965">
    <property type="entry name" value="PAS-like_dom_sf"/>
</dbReference>
<dbReference type="Pfam" id="PF02518">
    <property type="entry name" value="HATPase_c"/>
    <property type="match status" value="1"/>
</dbReference>
<dbReference type="Gene3D" id="3.30.450.40">
    <property type="match status" value="1"/>
</dbReference>
<feature type="domain" description="PAS" evidence="11">
    <location>
        <begin position="278"/>
        <end position="334"/>
    </location>
</feature>
<dbReference type="Proteomes" id="UP000027284">
    <property type="component" value="Unassembled WGS sequence"/>
</dbReference>
<dbReference type="SMART" id="SM00388">
    <property type="entry name" value="HisKA"/>
    <property type="match status" value="1"/>
</dbReference>
<dbReference type="InterPro" id="IPR000014">
    <property type="entry name" value="PAS"/>
</dbReference>
<accession>A0A062XQM3</accession>
<evidence type="ECO:0000256" key="8">
    <source>
        <dbReference type="ARBA" id="ARBA00023012"/>
    </source>
</evidence>
<comment type="catalytic activity">
    <reaction evidence="1">
        <text>ATP + protein L-histidine = ADP + protein N-phospho-L-histidine.</text>
        <dbReference type="EC" id="2.7.13.3"/>
    </reaction>
</comment>
<dbReference type="GO" id="GO:0005524">
    <property type="term" value="F:ATP binding"/>
    <property type="evidence" value="ECO:0007669"/>
    <property type="project" value="UniProtKB-KW"/>
</dbReference>
<dbReference type="Gene3D" id="3.30.450.20">
    <property type="entry name" value="PAS domain"/>
    <property type="match status" value="1"/>
</dbReference>
<dbReference type="EC" id="2.7.13.3" evidence="2"/>
<keyword evidence="8" id="KW-0902">Two-component regulatory system</keyword>
<name>A0A062XQM3_9BACT</name>